<reference evidence="1" key="1">
    <citation type="journal article" date="2013" name="Environ. Microbiol.">
        <title>Microbiota from the distal guts of lean and obese adolescents exhibit partial functional redundancy besides clear differences in community structure.</title>
        <authorList>
            <person name="Ferrer M."/>
            <person name="Ruiz A."/>
            <person name="Lanza F."/>
            <person name="Haange S.B."/>
            <person name="Oberbach A."/>
            <person name="Till H."/>
            <person name="Bargiela R."/>
            <person name="Campoy C."/>
            <person name="Segura M.T."/>
            <person name="Richter M."/>
            <person name="von Bergen M."/>
            <person name="Seifert J."/>
            <person name="Suarez A."/>
        </authorList>
    </citation>
    <scope>NUCLEOTIDE SEQUENCE</scope>
</reference>
<proteinExistence type="predicted"/>
<dbReference type="EMBL" id="AJWZ01009220">
    <property type="protein sequence ID" value="EKC51932.1"/>
    <property type="molecule type" value="Genomic_DNA"/>
</dbReference>
<name>K1RTN1_9ZZZZ</name>
<protein>
    <submittedName>
        <fullName evidence="1">Uncharacterized protein</fullName>
    </submittedName>
</protein>
<evidence type="ECO:0000313" key="1">
    <source>
        <dbReference type="EMBL" id="EKC51932.1"/>
    </source>
</evidence>
<dbReference type="AlphaFoldDB" id="K1RTN1"/>
<organism evidence="1">
    <name type="scientific">human gut metagenome</name>
    <dbReference type="NCBI Taxonomy" id="408170"/>
    <lineage>
        <taxon>unclassified sequences</taxon>
        <taxon>metagenomes</taxon>
        <taxon>organismal metagenomes</taxon>
    </lineage>
</organism>
<sequence>MVMTNTKILGLSFSLKRAVGITAAKRAFTKVTGIPTTKAGIERKIGAAVIGMIFGKKK</sequence>
<accession>K1RTN1</accession>
<gene>
    <name evidence="1" type="ORF">OBE_13353</name>
</gene>
<comment type="caution">
    <text evidence="1">The sequence shown here is derived from an EMBL/GenBank/DDBJ whole genome shotgun (WGS) entry which is preliminary data.</text>
</comment>